<evidence type="ECO:0000313" key="2">
    <source>
        <dbReference type="Proteomes" id="UP001152795"/>
    </source>
</evidence>
<sequence>MAYNFDWENNENLKTDLDKYVRENLKKGEILDFVKHDYPDYPWSMATLSRRLGHFGIKYINYETPLQDVTEAVLKELEGPGRCSRILSLKSKAENSAQHQSSTAFSV</sequence>
<dbReference type="OrthoDB" id="10464245at2759"/>
<evidence type="ECO:0000313" key="1">
    <source>
        <dbReference type="EMBL" id="CAB3987931.1"/>
    </source>
</evidence>
<organism evidence="1 2">
    <name type="scientific">Paramuricea clavata</name>
    <name type="common">Red gorgonian</name>
    <name type="synonym">Violescent sea-whip</name>
    <dbReference type="NCBI Taxonomy" id="317549"/>
    <lineage>
        <taxon>Eukaryota</taxon>
        <taxon>Metazoa</taxon>
        <taxon>Cnidaria</taxon>
        <taxon>Anthozoa</taxon>
        <taxon>Octocorallia</taxon>
        <taxon>Malacalcyonacea</taxon>
        <taxon>Plexauridae</taxon>
        <taxon>Paramuricea</taxon>
    </lineage>
</organism>
<comment type="caution">
    <text evidence="1">The sequence shown here is derived from an EMBL/GenBank/DDBJ whole genome shotgun (WGS) entry which is preliminary data.</text>
</comment>
<name>A0A7D9DKB4_PARCT</name>
<dbReference type="EMBL" id="CACRXK020001253">
    <property type="protein sequence ID" value="CAB3987931.1"/>
    <property type="molecule type" value="Genomic_DNA"/>
</dbReference>
<accession>A0A7D9DKB4</accession>
<keyword evidence="2" id="KW-1185">Reference proteome</keyword>
<gene>
    <name evidence="1" type="ORF">PACLA_8A027757</name>
</gene>
<dbReference type="Proteomes" id="UP001152795">
    <property type="component" value="Unassembled WGS sequence"/>
</dbReference>
<protein>
    <submittedName>
        <fullName evidence="1">Uncharacterized protein</fullName>
    </submittedName>
</protein>
<dbReference type="AlphaFoldDB" id="A0A7D9DKB4"/>
<reference evidence="1" key="1">
    <citation type="submission" date="2020-04" db="EMBL/GenBank/DDBJ databases">
        <authorList>
            <person name="Alioto T."/>
            <person name="Alioto T."/>
            <person name="Gomez Garrido J."/>
        </authorList>
    </citation>
    <scope>NUCLEOTIDE SEQUENCE</scope>
    <source>
        <strain evidence="1">A484AB</strain>
    </source>
</reference>
<proteinExistence type="predicted"/>